<name>A0A9D4AM48_9ROSI</name>
<protein>
    <submittedName>
        <fullName evidence="1">Uncharacterized protein</fullName>
    </submittedName>
</protein>
<dbReference type="EMBL" id="JAIQCV010000001">
    <property type="protein sequence ID" value="KAH1129979.1"/>
    <property type="molecule type" value="Genomic_DNA"/>
</dbReference>
<sequence length="194" mass="22748">MIENPVDRLEELLRKQAEVETLLEEIIHDASKFAYETYIITIDHPKLGYESQQDFGIRDKKELNMTEEVSKPINLVIDVTVNVEVDVTLTTNLELKLILSKGVNKLPILEEMPIEQVDEFFSFSFDDDEKTLVDRSSHETEVKCLRYFFVRLEYTNLDVDTTKRILHFQGSFLVYTLLLLHRGRCMFYSVGKYI</sequence>
<dbReference type="Proteomes" id="UP000828251">
    <property type="component" value="Unassembled WGS sequence"/>
</dbReference>
<comment type="caution">
    <text evidence="1">The sequence shown here is derived from an EMBL/GenBank/DDBJ whole genome shotgun (WGS) entry which is preliminary data.</text>
</comment>
<evidence type="ECO:0000313" key="1">
    <source>
        <dbReference type="EMBL" id="KAH1129979.1"/>
    </source>
</evidence>
<evidence type="ECO:0000313" key="2">
    <source>
        <dbReference type="Proteomes" id="UP000828251"/>
    </source>
</evidence>
<accession>A0A9D4AM48</accession>
<keyword evidence="2" id="KW-1185">Reference proteome</keyword>
<organism evidence="1 2">
    <name type="scientific">Gossypium stocksii</name>
    <dbReference type="NCBI Taxonomy" id="47602"/>
    <lineage>
        <taxon>Eukaryota</taxon>
        <taxon>Viridiplantae</taxon>
        <taxon>Streptophyta</taxon>
        <taxon>Embryophyta</taxon>
        <taxon>Tracheophyta</taxon>
        <taxon>Spermatophyta</taxon>
        <taxon>Magnoliopsida</taxon>
        <taxon>eudicotyledons</taxon>
        <taxon>Gunneridae</taxon>
        <taxon>Pentapetalae</taxon>
        <taxon>rosids</taxon>
        <taxon>malvids</taxon>
        <taxon>Malvales</taxon>
        <taxon>Malvaceae</taxon>
        <taxon>Malvoideae</taxon>
        <taxon>Gossypium</taxon>
    </lineage>
</organism>
<reference evidence="1 2" key="1">
    <citation type="journal article" date="2021" name="Plant Biotechnol. J.">
        <title>Multi-omics assisted identification of the key and species-specific regulatory components of drought-tolerant mechanisms in Gossypium stocksii.</title>
        <authorList>
            <person name="Yu D."/>
            <person name="Ke L."/>
            <person name="Zhang D."/>
            <person name="Wu Y."/>
            <person name="Sun Y."/>
            <person name="Mei J."/>
            <person name="Sun J."/>
            <person name="Sun Y."/>
        </authorList>
    </citation>
    <scope>NUCLEOTIDE SEQUENCE [LARGE SCALE GENOMIC DNA]</scope>
    <source>
        <strain evidence="2">cv. E1</strain>
        <tissue evidence="1">Leaf</tissue>
    </source>
</reference>
<proteinExistence type="predicted"/>
<dbReference type="AlphaFoldDB" id="A0A9D4AM48"/>
<gene>
    <name evidence="1" type="ORF">J1N35_001357</name>
</gene>